<dbReference type="Proteomes" id="UP001651690">
    <property type="component" value="Unassembled WGS sequence"/>
</dbReference>
<keyword evidence="4" id="KW-1185">Reference proteome</keyword>
<evidence type="ECO:0000313" key="4">
    <source>
        <dbReference type="Proteomes" id="UP001651690"/>
    </source>
</evidence>
<name>A0ABT1M2Z6_9MYCO</name>
<dbReference type="RefSeq" id="WP_255060823.1">
    <property type="nucleotide sequence ID" value="NZ_JANDBD010000005.1"/>
</dbReference>
<accession>A0ABT1M2Z6</accession>
<feature type="transmembrane region" description="Helical" evidence="2">
    <location>
        <begin position="20"/>
        <end position="40"/>
    </location>
</feature>
<keyword evidence="2" id="KW-0812">Transmembrane</keyword>
<protein>
    <submittedName>
        <fullName evidence="3">Uncharacterized protein</fullName>
    </submittedName>
</protein>
<proteinExistence type="predicted"/>
<feature type="region of interest" description="Disordered" evidence="1">
    <location>
        <begin position="42"/>
        <end position="70"/>
    </location>
</feature>
<evidence type="ECO:0000313" key="3">
    <source>
        <dbReference type="EMBL" id="MCP9273534.1"/>
    </source>
</evidence>
<evidence type="ECO:0000256" key="2">
    <source>
        <dbReference type="SAM" id="Phobius"/>
    </source>
</evidence>
<keyword evidence="2" id="KW-0472">Membrane</keyword>
<dbReference type="EMBL" id="JANDBD010000005">
    <property type="protein sequence ID" value="MCP9273534.1"/>
    <property type="molecule type" value="Genomic_DNA"/>
</dbReference>
<sequence length="70" mass="6920">MTSLDELAPPALADVRPGTRWPWLALAAGAVIVTVGGFAFTPAQPAPRPAGDQPPSSAAARGVATSAVGL</sequence>
<organism evidence="3 4">
    <name type="scientific">Mycolicibacterium arenosum</name>
    <dbReference type="NCBI Taxonomy" id="2952157"/>
    <lineage>
        <taxon>Bacteria</taxon>
        <taxon>Bacillati</taxon>
        <taxon>Actinomycetota</taxon>
        <taxon>Actinomycetes</taxon>
        <taxon>Mycobacteriales</taxon>
        <taxon>Mycobacteriaceae</taxon>
        <taxon>Mycolicibacterium</taxon>
    </lineage>
</organism>
<gene>
    <name evidence="3" type="ORF">NM203_15200</name>
</gene>
<reference evidence="3 4" key="1">
    <citation type="submission" date="2022-06" db="EMBL/GenBank/DDBJ databases">
        <title>Mycolicibacterium sp. CAU 1645 isolated from seawater.</title>
        <authorList>
            <person name="Kim W."/>
        </authorList>
    </citation>
    <scope>NUCLEOTIDE SEQUENCE [LARGE SCALE GENOMIC DNA]</scope>
    <source>
        <strain evidence="3 4">CAU 1645</strain>
    </source>
</reference>
<evidence type="ECO:0000256" key="1">
    <source>
        <dbReference type="SAM" id="MobiDB-lite"/>
    </source>
</evidence>
<comment type="caution">
    <text evidence="3">The sequence shown here is derived from an EMBL/GenBank/DDBJ whole genome shotgun (WGS) entry which is preliminary data.</text>
</comment>
<keyword evidence="2" id="KW-1133">Transmembrane helix</keyword>